<dbReference type="PANTHER" id="PTHR45947">
    <property type="entry name" value="SULFOQUINOVOSYL TRANSFERASE SQD2"/>
    <property type="match status" value="1"/>
</dbReference>
<dbReference type="InterPro" id="IPR001296">
    <property type="entry name" value="Glyco_trans_1"/>
</dbReference>
<evidence type="ECO:0000259" key="4">
    <source>
        <dbReference type="Pfam" id="PF13439"/>
    </source>
</evidence>
<dbReference type="EMBL" id="CENE01000046">
    <property type="protein sequence ID" value="CEQ43041.1"/>
    <property type="molecule type" value="Genomic_DNA"/>
</dbReference>
<name>A0A0D6ETD1_SPOSA</name>
<dbReference type="GO" id="GO:0016757">
    <property type="term" value="F:glycosyltransferase activity"/>
    <property type="evidence" value="ECO:0007669"/>
    <property type="project" value="UniProtKB-KW"/>
</dbReference>
<dbReference type="Proteomes" id="UP000243876">
    <property type="component" value="Unassembled WGS sequence"/>
</dbReference>
<gene>
    <name evidence="5" type="primary">SPOSA6832_04934</name>
</gene>
<reference evidence="6" key="1">
    <citation type="submission" date="2015-02" db="EMBL/GenBank/DDBJ databases">
        <authorList>
            <person name="Gon?alves P."/>
        </authorList>
    </citation>
    <scope>NUCLEOTIDE SEQUENCE [LARGE SCALE GENOMIC DNA]</scope>
</reference>
<feature type="domain" description="Glycosyl transferase family 1" evidence="3">
    <location>
        <begin position="245"/>
        <end position="377"/>
    </location>
</feature>
<organism evidence="5 6">
    <name type="scientific">Sporidiobolus salmonicolor</name>
    <name type="common">Yeast-like fungus</name>
    <name type="synonym">Sporobolomyces salmonicolor</name>
    <dbReference type="NCBI Taxonomy" id="5005"/>
    <lineage>
        <taxon>Eukaryota</taxon>
        <taxon>Fungi</taxon>
        <taxon>Dikarya</taxon>
        <taxon>Basidiomycota</taxon>
        <taxon>Pucciniomycotina</taxon>
        <taxon>Microbotryomycetes</taxon>
        <taxon>Sporidiobolales</taxon>
        <taxon>Sporidiobolaceae</taxon>
        <taxon>Sporobolomyces</taxon>
    </lineage>
</organism>
<evidence type="ECO:0000313" key="5">
    <source>
        <dbReference type="EMBL" id="CEQ43041.1"/>
    </source>
</evidence>
<feature type="region of interest" description="Disordered" evidence="2">
    <location>
        <begin position="217"/>
        <end position="243"/>
    </location>
</feature>
<evidence type="ECO:0000256" key="2">
    <source>
        <dbReference type="SAM" id="MobiDB-lite"/>
    </source>
</evidence>
<dbReference type="Pfam" id="PF00534">
    <property type="entry name" value="Glycos_transf_1"/>
    <property type="match status" value="1"/>
</dbReference>
<evidence type="ECO:0000256" key="1">
    <source>
        <dbReference type="ARBA" id="ARBA00022676"/>
    </source>
</evidence>
<keyword evidence="6" id="KW-1185">Reference proteome</keyword>
<feature type="region of interest" description="Disordered" evidence="2">
    <location>
        <begin position="500"/>
        <end position="520"/>
    </location>
</feature>
<dbReference type="AlphaFoldDB" id="A0A0D6ETD1"/>
<accession>A0A0D6ETD1</accession>
<dbReference type="InterPro" id="IPR050194">
    <property type="entry name" value="Glycosyltransferase_grp1"/>
</dbReference>
<dbReference type="InterPro" id="IPR028098">
    <property type="entry name" value="Glyco_trans_4-like_N"/>
</dbReference>
<dbReference type="Pfam" id="PF13439">
    <property type="entry name" value="Glyco_transf_4"/>
    <property type="match status" value="1"/>
</dbReference>
<evidence type="ECO:0000313" key="6">
    <source>
        <dbReference type="Proteomes" id="UP000243876"/>
    </source>
</evidence>
<dbReference type="Gene3D" id="3.40.50.2000">
    <property type="entry name" value="Glycogen Phosphorylase B"/>
    <property type="match status" value="2"/>
</dbReference>
<proteinExistence type="predicted"/>
<dbReference type="PANTHER" id="PTHR45947:SF3">
    <property type="entry name" value="SULFOQUINOVOSYL TRANSFERASE SQD2"/>
    <property type="match status" value="1"/>
</dbReference>
<keyword evidence="1" id="KW-0328">Glycosyltransferase</keyword>
<dbReference type="SUPFAM" id="SSF53756">
    <property type="entry name" value="UDP-Glycosyltransferase/glycogen phosphorylase"/>
    <property type="match status" value="1"/>
</dbReference>
<sequence length="602" mass="64771">RPSGHDLDLLEKARFATLVDDLDDVDSSGAKRSLRVAIVTENFLPKVDGVTRTLAVLLEHLQAEGHQAMILGPSSPLKSYAGHEVVSTKGIPLLGVYKGLGLNFVRPRFIRKLREFKPDVIQFIDPIWLCAQTIPLVQYYFPDTPLISSYHTNLAMYATLFGFSWLTPTMWTLQGVDVDLFRPEARDFSLRQSWGVESQSLDEDRPSPRLVATDRRSSLEELPTLSLPPPYSSIPPSSTSSGAPLPGSKLVVLYVGRISWEKNLRLLIEAFRGLQEPDPAIGRPACQLVFVGDGPSRSEAEALCESYGLGALFLGFKKGQELAAAYASADLFAFPSFTETFGQVVSEAQASGLPVVGLRAEGVCDLVEHERTGLLLDLDDLVCPPPLTSLAAQRPSPSSSTTCTSRPLPSDPHALLGPDTPTFPRAVGLYRALLVSATTNPPLRREMGSAAHLAASRRSWFGAMETLVDGYRELVAETLELSRTSTIEFDIVCDAPAPASASASASATGDPVEESTAPRVPPRRRLVSRLGGVLGRRTGGRIREASISLPPWTAWLAPRTRSSGVAVEPFGAGGGIAGADKPPQALLGTSGVLFFPRGVARD</sequence>
<feature type="non-terminal residue" evidence="5">
    <location>
        <position position="1"/>
    </location>
</feature>
<dbReference type="OrthoDB" id="2920394at2759"/>
<protein>
    <submittedName>
        <fullName evidence="5">SPOSA6832_04934-mRNA-1:cds</fullName>
    </submittedName>
</protein>
<feature type="region of interest" description="Disordered" evidence="2">
    <location>
        <begin position="389"/>
        <end position="417"/>
    </location>
</feature>
<evidence type="ECO:0000259" key="3">
    <source>
        <dbReference type="Pfam" id="PF00534"/>
    </source>
</evidence>
<feature type="compositionally biased region" description="Low complexity" evidence="2">
    <location>
        <begin position="395"/>
        <end position="408"/>
    </location>
</feature>
<keyword evidence="1" id="KW-0808">Transferase</keyword>
<feature type="domain" description="Glycosyltransferase subfamily 4-like N-terminal" evidence="4">
    <location>
        <begin position="47"/>
        <end position="171"/>
    </location>
</feature>